<organism evidence="2 4">
    <name type="scientific">Aliidiomarina maris</name>
    <dbReference type="NCBI Taxonomy" id="531312"/>
    <lineage>
        <taxon>Bacteria</taxon>
        <taxon>Pseudomonadati</taxon>
        <taxon>Pseudomonadota</taxon>
        <taxon>Gammaproteobacteria</taxon>
        <taxon>Alteromonadales</taxon>
        <taxon>Idiomarinaceae</taxon>
        <taxon>Aliidiomarina</taxon>
    </lineage>
</organism>
<dbReference type="AlphaFoldDB" id="A0A327WVP4"/>
<accession>A0A327WVP4</accession>
<dbReference type="RefSeq" id="WP_111569457.1">
    <property type="nucleotide sequence ID" value="NZ_PIPK01000006.1"/>
</dbReference>
<sequence length="268" mass="30114">MSNSESTNTLKTLIDLTKAVLTVVVASCVVVLLIYVYFAVKHDWALAQKPEHLAQFGNYLTGTVGIALAFATLFVLTLSMILQKHDNTNAIRASTQAFILNEFRSAIKEVKDDLEAHNKAFSIEQSKLPGSTDSITATMYYWDLFHGGLRDSAPGENPERIIVVDTNWNDFFDVNERLEEYNREKLYRYAVKLAKLRLLIARYLEKGGLSDVFLEEVVDAQASIKYLEKPISMVCNINEPSKVTRAVKMVYEASVELIAVTEKCSLDS</sequence>
<dbReference type="OrthoDB" id="9995690at2"/>
<keyword evidence="1" id="KW-0812">Transmembrane</keyword>
<evidence type="ECO:0000313" key="4">
    <source>
        <dbReference type="Proteomes" id="UP000249203"/>
    </source>
</evidence>
<feature type="transmembrane region" description="Helical" evidence="1">
    <location>
        <begin position="60"/>
        <end position="82"/>
    </location>
</feature>
<feature type="transmembrane region" description="Helical" evidence="1">
    <location>
        <begin position="20"/>
        <end position="40"/>
    </location>
</feature>
<keyword evidence="1" id="KW-1133">Transmembrane helix</keyword>
<evidence type="ECO:0000313" key="3">
    <source>
        <dbReference type="EMBL" id="RUO24695.1"/>
    </source>
</evidence>
<proteinExistence type="predicted"/>
<dbReference type="EMBL" id="PIPK01000006">
    <property type="protein sequence ID" value="RUO24695.1"/>
    <property type="molecule type" value="Genomic_DNA"/>
</dbReference>
<protein>
    <recommendedName>
        <fullName evidence="6">Phage abortive infection protein</fullName>
    </recommendedName>
</protein>
<evidence type="ECO:0000313" key="5">
    <source>
        <dbReference type="Proteomes" id="UP000287865"/>
    </source>
</evidence>
<keyword evidence="1" id="KW-0472">Membrane</keyword>
<evidence type="ECO:0000313" key="2">
    <source>
        <dbReference type="EMBL" id="RAJ97095.1"/>
    </source>
</evidence>
<keyword evidence="5" id="KW-1185">Reference proteome</keyword>
<dbReference type="Proteomes" id="UP000249203">
    <property type="component" value="Unassembled WGS sequence"/>
</dbReference>
<reference evidence="2 4" key="2">
    <citation type="submission" date="2018-06" db="EMBL/GenBank/DDBJ databases">
        <title>Genomic Encyclopedia of Type Strains, Phase III (KMG-III): the genomes of soil and plant-associated and newly described type strains.</title>
        <authorList>
            <person name="Whitman W."/>
        </authorList>
    </citation>
    <scope>NUCLEOTIDE SEQUENCE [LARGE SCALE GENOMIC DNA]</scope>
    <source>
        <strain evidence="2 4">CGMCC 1.15366</strain>
    </source>
</reference>
<gene>
    <name evidence="2" type="ORF">B0I24_106158</name>
    <name evidence="3" type="ORF">CWE07_08495</name>
</gene>
<name>A0A327WVP4_9GAMM</name>
<evidence type="ECO:0008006" key="6">
    <source>
        <dbReference type="Google" id="ProtNLM"/>
    </source>
</evidence>
<reference evidence="3 5" key="1">
    <citation type="journal article" date="2018" name="Front. Microbiol.">
        <title>Genome-Based Analysis Reveals the Taxonomy and Diversity of the Family Idiomarinaceae.</title>
        <authorList>
            <person name="Liu Y."/>
            <person name="Lai Q."/>
            <person name="Shao Z."/>
        </authorList>
    </citation>
    <scope>NUCLEOTIDE SEQUENCE [LARGE SCALE GENOMIC DNA]</scope>
    <source>
        <strain evidence="3 5">CF12-14</strain>
    </source>
</reference>
<evidence type="ECO:0000256" key="1">
    <source>
        <dbReference type="SAM" id="Phobius"/>
    </source>
</evidence>
<comment type="caution">
    <text evidence="2">The sequence shown here is derived from an EMBL/GenBank/DDBJ whole genome shotgun (WGS) entry which is preliminary data.</text>
</comment>
<dbReference type="Proteomes" id="UP000287865">
    <property type="component" value="Unassembled WGS sequence"/>
</dbReference>
<dbReference type="EMBL" id="QLMD01000006">
    <property type="protein sequence ID" value="RAJ97095.1"/>
    <property type="molecule type" value="Genomic_DNA"/>
</dbReference>